<dbReference type="PANTHER" id="PTHR42840:SF5">
    <property type="entry name" value="NAD(P)-BINDING ROSSMANN-FOLD SUPERFAMILY PROTEIN"/>
    <property type="match status" value="1"/>
</dbReference>
<proteinExistence type="predicted"/>
<feature type="domain" description="Gfo/Idh/MocA-like oxidoreductase N-terminal" evidence="1">
    <location>
        <begin position="11"/>
        <end position="109"/>
    </location>
</feature>
<dbReference type="GO" id="GO:0000166">
    <property type="term" value="F:nucleotide binding"/>
    <property type="evidence" value="ECO:0007669"/>
    <property type="project" value="InterPro"/>
</dbReference>
<keyword evidence="4" id="KW-1185">Reference proteome</keyword>
<dbReference type="InterPro" id="IPR004104">
    <property type="entry name" value="Gfo/Idh/MocA-like_OxRdtase_C"/>
</dbReference>
<dbReference type="Proteomes" id="UP000250266">
    <property type="component" value="Unassembled WGS sequence"/>
</dbReference>
<organism evidence="3 4">
    <name type="scientific">Lepidopterella palustris CBS 459.81</name>
    <dbReference type="NCBI Taxonomy" id="1314670"/>
    <lineage>
        <taxon>Eukaryota</taxon>
        <taxon>Fungi</taxon>
        <taxon>Dikarya</taxon>
        <taxon>Ascomycota</taxon>
        <taxon>Pezizomycotina</taxon>
        <taxon>Dothideomycetes</taxon>
        <taxon>Pleosporomycetidae</taxon>
        <taxon>Mytilinidiales</taxon>
        <taxon>Argynnaceae</taxon>
        <taxon>Lepidopterella</taxon>
    </lineage>
</organism>
<dbReference type="Gene3D" id="3.30.360.10">
    <property type="entry name" value="Dihydrodipicolinate Reductase, domain 2"/>
    <property type="match status" value="1"/>
</dbReference>
<dbReference type="GO" id="GO:0016491">
    <property type="term" value="F:oxidoreductase activity"/>
    <property type="evidence" value="ECO:0007669"/>
    <property type="project" value="TreeGrafter"/>
</dbReference>
<evidence type="ECO:0000259" key="2">
    <source>
        <dbReference type="Pfam" id="PF02894"/>
    </source>
</evidence>
<dbReference type="PANTHER" id="PTHR42840">
    <property type="entry name" value="NAD(P)-BINDING ROSSMANN-FOLD SUPERFAMILY PROTEIN-RELATED"/>
    <property type="match status" value="1"/>
</dbReference>
<dbReference type="GO" id="GO:0005737">
    <property type="term" value="C:cytoplasm"/>
    <property type="evidence" value="ECO:0007669"/>
    <property type="project" value="TreeGrafter"/>
</dbReference>
<evidence type="ECO:0000259" key="1">
    <source>
        <dbReference type="Pfam" id="PF01408"/>
    </source>
</evidence>
<sequence length="341" mass="36918">MPPANTQSQPAVLASPDLQLKAIYSRSLASAKSLDKKLESHSVDLYSDDSGAEKGYKDLLARKDIKGVIIALPIPIQPTYIKQALSAGKHVLSEKPISPDVATAVELLTWYHSSTINLPTPKPTFSVAENFRFLDSILWASSQRSKMGRVLGFRTRLGAMVRPGSKYFETSWRKKPEHQGGFLLDGGVHFVAGTRLLLGSENAPVRTSAYTTLLQPHLPPVDTLDATVKTKSGVNGTFAVSFGTTFSGCEYAVACEKGTLTVFRGKVVVTNDGKEETKEFPEEGNGVKEEVRAWGESLVAGKVNPRQAPEEALADLEVLEAMLRSGEQNGEPVDLKHVVGV</sequence>
<dbReference type="Pfam" id="PF01408">
    <property type="entry name" value="GFO_IDH_MocA"/>
    <property type="match status" value="1"/>
</dbReference>
<dbReference type="SUPFAM" id="SSF55347">
    <property type="entry name" value="Glyceraldehyde-3-phosphate dehydrogenase-like, C-terminal domain"/>
    <property type="match status" value="1"/>
</dbReference>
<evidence type="ECO:0000313" key="3">
    <source>
        <dbReference type="EMBL" id="OCK82602.1"/>
    </source>
</evidence>
<dbReference type="InterPro" id="IPR036291">
    <property type="entry name" value="NAD(P)-bd_dom_sf"/>
</dbReference>
<dbReference type="Gene3D" id="3.40.50.720">
    <property type="entry name" value="NAD(P)-binding Rossmann-like Domain"/>
    <property type="match status" value="1"/>
</dbReference>
<dbReference type="AlphaFoldDB" id="A0A8E2EEQ8"/>
<name>A0A8E2EEQ8_9PEZI</name>
<dbReference type="OrthoDB" id="64915at2759"/>
<evidence type="ECO:0000313" key="4">
    <source>
        <dbReference type="Proteomes" id="UP000250266"/>
    </source>
</evidence>
<feature type="domain" description="Gfo/Idh/MocA-like oxidoreductase C-terminal" evidence="2">
    <location>
        <begin position="146"/>
        <end position="335"/>
    </location>
</feature>
<reference evidence="3 4" key="1">
    <citation type="journal article" date="2016" name="Nat. Commun.">
        <title>Ectomycorrhizal ecology is imprinted in the genome of the dominant symbiotic fungus Cenococcum geophilum.</title>
        <authorList>
            <consortium name="DOE Joint Genome Institute"/>
            <person name="Peter M."/>
            <person name="Kohler A."/>
            <person name="Ohm R.A."/>
            <person name="Kuo A."/>
            <person name="Krutzmann J."/>
            <person name="Morin E."/>
            <person name="Arend M."/>
            <person name="Barry K.W."/>
            <person name="Binder M."/>
            <person name="Choi C."/>
            <person name="Clum A."/>
            <person name="Copeland A."/>
            <person name="Grisel N."/>
            <person name="Haridas S."/>
            <person name="Kipfer T."/>
            <person name="LaButti K."/>
            <person name="Lindquist E."/>
            <person name="Lipzen A."/>
            <person name="Maire R."/>
            <person name="Meier B."/>
            <person name="Mihaltcheva S."/>
            <person name="Molinier V."/>
            <person name="Murat C."/>
            <person name="Poggeler S."/>
            <person name="Quandt C.A."/>
            <person name="Sperisen C."/>
            <person name="Tritt A."/>
            <person name="Tisserant E."/>
            <person name="Crous P.W."/>
            <person name="Henrissat B."/>
            <person name="Nehls U."/>
            <person name="Egli S."/>
            <person name="Spatafora J.W."/>
            <person name="Grigoriev I.V."/>
            <person name="Martin F.M."/>
        </authorList>
    </citation>
    <scope>NUCLEOTIDE SEQUENCE [LARGE SCALE GENOMIC DNA]</scope>
    <source>
        <strain evidence="3 4">CBS 459.81</strain>
    </source>
</reference>
<dbReference type="SUPFAM" id="SSF51735">
    <property type="entry name" value="NAD(P)-binding Rossmann-fold domains"/>
    <property type="match status" value="1"/>
</dbReference>
<dbReference type="EMBL" id="KV744883">
    <property type="protein sequence ID" value="OCK82602.1"/>
    <property type="molecule type" value="Genomic_DNA"/>
</dbReference>
<accession>A0A8E2EEQ8</accession>
<dbReference type="Pfam" id="PF02894">
    <property type="entry name" value="GFO_IDH_MocA_C"/>
    <property type="match status" value="1"/>
</dbReference>
<protein>
    <submittedName>
        <fullName evidence="3">Oxidoreductase-like protein family</fullName>
    </submittedName>
</protein>
<gene>
    <name evidence="3" type="ORF">K432DRAFT_292857</name>
</gene>
<dbReference type="InterPro" id="IPR000683">
    <property type="entry name" value="Gfo/Idh/MocA-like_OxRdtase_N"/>
</dbReference>
<dbReference type="GO" id="GO:0006740">
    <property type="term" value="P:NADPH regeneration"/>
    <property type="evidence" value="ECO:0007669"/>
    <property type="project" value="TreeGrafter"/>
</dbReference>